<reference evidence="1" key="2">
    <citation type="journal article" date="2022" name="Syst. Appl. Microbiol.">
        <title>Chromohalobacter moromii sp. nov., a moderately halophilic bacterium isolated from lupine-based moromi fermentation.</title>
        <authorList>
            <person name="Lulf R.H."/>
            <person name="Hilgarth M."/>
            <person name="Ehrmann M.A."/>
        </authorList>
    </citation>
    <scope>NUCLEOTIDE SEQUENCE</scope>
    <source>
        <strain evidence="1">TMW 2.2304</strain>
    </source>
</reference>
<accession>A0A9X3AWS3</accession>
<protein>
    <submittedName>
        <fullName evidence="1">Uncharacterized protein</fullName>
    </submittedName>
</protein>
<sequence>MESISASLASSARVLPRWSHDMPGRSIAQGMYAFGLEETGDYTRAEETGRQALD</sequence>
<dbReference type="RefSeq" id="WP_247639213.1">
    <property type="nucleotide sequence ID" value="NZ_JAHXCZ010000001.1"/>
</dbReference>
<keyword evidence="2" id="KW-1185">Reference proteome</keyword>
<comment type="caution">
    <text evidence="1">The sequence shown here is derived from an EMBL/GenBank/DDBJ whole genome shotgun (WGS) entry which is preliminary data.</text>
</comment>
<proteinExistence type="predicted"/>
<name>A0A9X3AWS3_9GAMM</name>
<evidence type="ECO:0000313" key="2">
    <source>
        <dbReference type="Proteomes" id="UP001145353"/>
    </source>
</evidence>
<organism evidence="1 2">
    <name type="scientific">Chromohalobacter moromii</name>
    <dbReference type="NCBI Taxonomy" id="2860329"/>
    <lineage>
        <taxon>Bacteria</taxon>
        <taxon>Pseudomonadati</taxon>
        <taxon>Pseudomonadota</taxon>
        <taxon>Gammaproteobacteria</taxon>
        <taxon>Oceanospirillales</taxon>
        <taxon>Halomonadaceae</taxon>
        <taxon>Chromohalobacter</taxon>
    </lineage>
</organism>
<gene>
    <name evidence="1" type="ORF">KZO87_04265</name>
</gene>
<reference evidence="1" key="1">
    <citation type="submission" date="2021-07" db="EMBL/GenBank/DDBJ databases">
        <authorList>
            <person name="Luelf R.H."/>
        </authorList>
    </citation>
    <scope>NUCLEOTIDE SEQUENCE</scope>
    <source>
        <strain evidence="1">TMW 2.2304</strain>
    </source>
</reference>
<dbReference type="AlphaFoldDB" id="A0A9X3AWS3"/>
<dbReference type="EMBL" id="JAHXDE010000001">
    <property type="protein sequence ID" value="MCT8504582.1"/>
    <property type="molecule type" value="Genomic_DNA"/>
</dbReference>
<evidence type="ECO:0000313" key="1">
    <source>
        <dbReference type="EMBL" id="MCT8504582.1"/>
    </source>
</evidence>
<dbReference type="Proteomes" id="UP001145353">
    <property type="component" value="Unassembled WGS sequence"/>
</dbReference>